<evidence type="ECO:0000256" key="3">
    <source>
        <dbReference type="ARBA" id="ARBA00023180"/>
    </source>
</evidence>
<keyword evidence="3" id="KW-0325">Glycoprotein</keyword>
<dbReference type="PANTHER" id="PTHR10340">
    <property type="entry name" value="SPHINGOMYELIN PHOSPHODIESTERASE"/>
    <property type="match status" value="1"/>
</dbReference>
<keyword evidence="1" id="KW-0378">Hydrolase</keyword>
<keyword evidence="2" id="KW-1015">Disulfide bond</keyword>
<name>A0A1S3D7A4_DIACI</name>
<dbReference type="Proteomes" id="UP000079169">
    <property type="component" value="Unplaced"/>
</dbReference>
<feature type="chain" id="PRO_5018072095" evidence="4">
    <location>
        <begin position="33"/>
        <end position="228"/>
    </location>
</feature>
<dbReference type="InterPro" id="IPR011001">
    <property type="entry name" value="Saposin-like"/>
</dbReference>
<organism evidence="6 7">
    <name type="scientific">Diaphorina citri</name>
    <name type="common">Asian citrus psyllid</name>
    <dbReference type="NCBI Taxonomy" id="121845"/>
    <lineage>
        <taxon>Eukaryota</taxon>
        <taxon>Metazoa</taxon>
        <taxon>Ecdysozoa</taxon>
        <taxon>Arthropoda</taxon>
        <taxon>Hexapoda</taxon>
        <taxon>Insecta</taxon>
        <taxon>Pterygota</taxon>
        <taxon>Neoptera</taxon>
        <taxon>Paraneoptera</taxon>
        <taxon>Hemiptera</taxon>
        <taxon>Sternorrhyncha</taxon>
        <taxon>Psylloidea</taxon>
        <taxon>Psyllidae</taxon>
        <taxon>Diaphorininae</taxon>
        <taxon>Diaphorina</taxon>
    </lineage>
</organism>
<dbReference type="STRING" id="121845.A0A1S3D7A4"/>
<dbReference type="GO" id="GO:0016787">
    <property type="term" value="F:hydrolase activity"/>
    <property type="evidence" value="ECO:0007669"/>
    <property type="project" value="UniProtKB-KW"/>
</dbReference>
<dbReference type="InterPro" id="IPR008139">
    <property type="entry name" value="SaposinB_dom"/>
</dbReference>
<dbReference type="KEGG" id="dci:103512806"/>
<dbReference type="PaxDb" id="121845-A0A1S3D7A4"/>
<dbReference type="SUPFAM" id="SSF47862">
    <property type="entry name" value="Saposin"/>
    <property type="match status" value="1"/>
</dbReference>
<dbReference type="PANTHER" id="PTHR10340:SF57">
    <property type="entry name" value="METALLOPHOS DOMAIN-CONTAINING PROTEIN"/>
    <property type="match status" value="1"/>
</dbReference>
<sequence length="228" mass="24953">MDNSSNNGAFKLSCIACQLLASLVLNLPAGNSKEEVSTSAISLCVTFFGQPEDLCRGIIEGNLDVLFDLKDQGIPLTPERVCGTVLENSNCSVKNGPQVDWQVDTNYGTKVDRITAPSESRYLASGDEISIIQLTDIHYDPKYLAGKTAHCIAPLCCRVDQPNASSETDRATKYGHYDNCDMPLDVIRSALEQIKKHKVGSELRGSGFDIDRTRGRKLSEFSVPDKFS</sequence>
<feature type="signal peptide" evidence="4">
    <location>
        <begin position="1"/>
        <end position="32"/>
    </location>
</feature>
<feature type="domain" description="Saposin B-type" evidence="5">
    <location>
        <begin position="10"/>
        <end position="95"/>
    </location>
</feature>
<protein>
    <submittedName>
        <fullName evidence="7">Sphingomyelin phosphodiesterase-like</fullName>
    </submittedName>
</protein>
<accession>A0A1S3D7A4</accession>
<dbReference type="AlphaFoldDB" id="A0A1S3D7A4"/>
<dbReference type="GeneID" id="103512806"/>
<reference evidence="7" key="1">
    <citation type="submission" date="2025-08" db="UniProtKB">
        <authorList>
            <consortium name="RefSeq"/>
        </authorList>
    </citation>
    <scope>IDENTIFICATION</scope>
</reference>
<evidence type="ECO:0000256" key="4">
    <source>
        <dbReference type="SAM" id="SignalP"/>
    </source>
</evidence>
<dbReference type="RefSeq" id="XP_008475817.2">
    <property type="nucleotide sequence ID" value="XM_008477595.3"/>
</dbReference>
<keyword evidence="6" id="KW-1185">Reference proteome</keyword>
<dbReference type="PROSITE" id="PS50015">
    <property type="entry name" value="SAP_B"/>
    <property type="match status" value="1"/>
</dbReference>
<evidence type="ECO:0000256" key="2">
    <source>
        <dbReference type="ARBA" id="ARBA00023157"/>
    </source>
</evidence>
<evidence type="ECO:0000259" key="5">
    <source>
        <dbReference type="PROSITE" id="PS50015"/>
    </source>
</evidence>
<evidence type="ECO:0000256" key="1">
    <source>
        <dbReference type="ARBA" id="ARBA00022801"/>
    </source>
</evidence>
<gene>
    <name evidence="7" type="primary">LOC103512806</name>
</gene>
<evidence type="ECO:0000313" key="7">
    <source>
        <dbReference type="RefSeq" id="XP_008475817.2"/>
    </source>
</evidence>
<keyword evidence="4" id="KW-0732">Signal</keyword>
<evidence type="ECO:0000313" key="6">
    <source>
        <dbReference type="Proteomes" id="UP000079169"/>
    </source>
</evidence>
<proteinExistence type="predicted"/>